<feature type="chain" id="PRO_5017431526" description="Lipoprotein" evidence="1">
    <location>
        <begin position="23"/>
        <end position="249"/>
    </location>
</feature>
<reference evidence="2 3" key="1">
    <citation type="journal article" date="2017" name="ISME J.">
        <title>Energy and carbon metabolisms in a deep terrestrial subsurface fluid microbial community.</title>
        <authorList>
            <person name="Momper L."/>
            <person name="Jungbluth S.P."/>
            <person name="Lee M.D."/>
            <person name="Amend J.P."/>
        </authorList>
    </citation>
    <scope>NUCLEOTIDE SEQUENCE [LARGE SCALE GENOMIC DNA]</scope>
    <source>
        <strain evidence="2">SURF_26</strain>
    </source>
</reference>
<sequence length="249" mass="28619">MLKKCLVLILSFVPVLSGCNSAGMKAAYVMNDPIYRSTNIYMHPDYASFKIRRVLFAPIKNETSVLDVDSKLAPVFLAELSKINKFEIVPTPEYAVPEFDDVNVRRDGKFYKIRIFDFGSRFNADAILFTHITRYNPYEPCALGISAQLIHASSGTVVWAINELYDGNSRDVEHFARYYYYRHLRYSHPLLDWKVMMVSMQYFSQMVAFDVASTITNAYRPEYTMDAHILKTLQITEDTVINDIDPSGI</sequence>
<evidence type="ECO:0000256" key="1">
    <source>
        <dbReference type="SAM" id="SignalP"/>
    </source>
</evidence>
<dbReference type="EMBL" id="QZJZ01000101">
    <property type="protein sequence ID" value="RJP56144.1"/>
    <property type="molecule type" value="Genomic_DNA"/>
</dbReference>
<evidence type="ECO:0008006" key="4">
    <source>
        <dbReference type="Google" id="ProtNLM"/>
    </source>
</evidence>
<dbReference type="AlphaFoldDB" id="A0A3A4R3T8"/>
<dbReference type="PROSITE" id="PS51257">
    <property type="entry name" value="PROKAR_LIPOPROTEIN"/>
    <property type="match status" value="1"/>
</dbReference>
<dbReference type="Proteomes" id="UP000266426">
    <property type="component" value="Unassembled WGS sequence"/>
</dbReference>
<feature type="signal peptide" evidence="1">
    <location>
        <begin position="1"/>
        <end position="22"/>
    </location>
</feature>
<proteinExistence type="predicted"/>
<dbReference type="Gene3D" id="3.40.50.10610">
    <property type="entry name" value="ABC-type transport auxiliary lipoprotein component"/>
    <property type="match status" value="1"/>
</dbReference>
<gene>
    <name evidence="2" type="ORF">C4541_12870</name>
</gene>
<keyword evidence="1" id="KW-0732">Signal</keyword>
<evidence type="ECO:0000313" key="2">
    <source>
        <dbReference type="EMBL" id="RJP56144.1"/>
    </source>
</evidence>
<organism evidence="2 3">
    <name type="scientific">Candidatus Auribacter fodinae</name>
    <dbReference type="NCBI Taxonomy" id="2093366"/>
    <lineage>
        <taxon>Bacteria</taxon>
        <taxon>Pseudomonadati</taxon>
        <taxon>Candidatus Auribacterota</taxon>
        <taxon>Candidatus Auribacteria</taxon>
        <taxon>Candidatus Auribacterales</taxon>
        <taxon>Candidatus Auribacteraceae</taxon>
        <taxon>Candidatus Auribacter</taxon>
    </lineage>
</organism>
<comment type="caution">
    <text evidence="2">The sequence shown here is derived from an EMBL/GenBank/DDBJ whole genome shotgun (WGS) entry which is preliminary data.</text>
</comment>
<protein>
    <recommendedName>
        <fullName evidence="4">Lipoprotein</fullName>
    </recommendedName>
</protein>
<evidence type="ECO:0000313" key="3">
    <source>
        <dbReference type="Proteomes" id="UP000266426"/>
    </source>
</evidence>
<name>A0A3A4R3T8_9BACT</name>
<accession>A0A3A4R3T8</accession>